<proteinExistence type="predicted"/>
<evidence type="ECO:0008006" key="3">
    <source>
        <dbReference type="Google" id="ProtNLM"/>
    </source>
</evidence>
<keyword evidence="2" id="KW-1185">Reference proteome</keyword>
<evidence type="ECO:0000313" key="1">
    <source>
        <dbReference type="EMBL" id="PPQ39800.1"/>
    </source>
</evidence>
<dbReference type="InterPro" id="IPR007739">
    <property type="entry name" value="RgpF"/>
</dbReference>
<evidence type="ECO:0000313" key="2">
    <source>
        <dbReference type="Proteomes" id="UP000239724"/>
    </source>
</evidence>
<reference evidence="1 2" key="1">
    <citation type="journal article" date="2018" name="Arch. Microbiol.">
        <title>New insights into the metabolic potential of the phototrophic purple bacterium Rhodopila globiformis DSM 161(T) from its draft genome sequence and evidence for a vanadium-dependent nitrogenase.</title>
        <authorList>
            <person name="Imhoff J.F."/>
            <person name="Rahn T."/>
            <person name="Kunzel S."/>
            <person name="Neulinger S.C."/>
        </authorList>
    </citation>
    <scope>NUCLEOTIDE SEQUENCE [LARGE SCALE GENOMIC DNA]</scope>
    <source>
        <strain evidence="1 2">DSM 161</strain>
    </source>
</reference>
<dbReference type="EMBL" id="NHRY01000030">
    <property type="protein sequence ID" value="PPQ39800.1"/>
    <property type="molecule type" value="Genomic_DNA"/>
</dbReference>
<organism evidence="1 2">
    <name type="scientific">Rhodopila globiformis</name>
    <name type="common">Rhodopseudomonas globiformis</name>
    <dbReference type="NCBI Taxonomy" id="1071"/>
    <lineage>
        <taxon>Bacteria</taxon>
        <taxon>Pseudomonadati</taxon>
        <taxon>Pseudomonadota</taxon>
        <taxon>Alphaproteobacteria</taxon>
        <taxon>Acetobacterales</taxon>
        <taxon>Acetobacteraceae</taxon>
        <taxon>Rhodopila</taxon>
    </lineage>
</organism>
<dbReference type="RefSeq" id="WP_104516951.1">
    <property type="nucleotide sequence ID" value="NZ_NHRY01000030.1"/>
</dbReference>
<dbReference type="Pfam" id="PF05045">
    <property type="entry name" value="RgpF"/>
    <property type="match status" value="1"/>
</dbReference>
<dbReference type="OrthoDB" id="8849801at2"/>
<accession>A0A2S6NP24</accession>
<gene>
    <name evidence="1" type="ORF">CCS01_00860</name>
</gene>
<sequence>MSEPLCLTDLDAAGAGIRRVAHGYATSGSWRRLARRLFQAGTEVALALPRDAWRLLVRRGEKPVRIENGFDPSPRAARIALYVHYSANGLISDMVRYQLGLLRQIGFATVFISMAPHIPDADWQAARQLCALVVQRRNFGRDFGAWHDLMPEVRRRWGIPQELMLLNDSVMGPIRPLPPILETMRAGGEGLYGLTESRQGGSHLQSYLLLAHGGHAVADVMRFVETMFVSHSKWLLVQLGEMRLARWMRRRGHRVAAVFGYDRIVRASLADPAERERLKAGNWHLRNLDQLPDEQVSALLEDWPLNPTHHLWHVLAARLDFPFLKTELVARNPGRLPDVADWPSVVPPDSPCHVQMLRAHLATLGVA</sequence>
<comment type="caution">
    <text evidence="1">The sequence shown here is derived from an EMBL/GenBank/DDBJ whole genome shotgun (WGS) entry which is preliminary data.</text>
</comment>
<dbReference type="AlphaFoldDB" id="A0A2S6NP24"/>
<protein>
    <recommendedName>
        <fullName evidence="3">Polysaccharide biosynthesis-like protein</fullName>
    </recommendedName>
</protein>
<dbReference type="Proteomes" id="UP000239724">
    <property type="component" value="Unassembled WGS sequence"/>
</dbReference>
<name>A0A2S6NP24_RHOGL</name>